<evidence type="ECO:0000313" key="2">
    <source>
        <dbReference type="EMBL" id="KAF9624878.1"/>
    </source>
</evidence>
<dbReference type="GO" id="GO:0007165">
    <property type="term" value="P:signal transduction"/>
    <property type="evidence" value="ECO:0007669"/>
    <property type="project" value="TreeGrafter"/>
</dbReference>
<dbReference type="PANTHER" id="PTHR48011">
    <property type="entry name" value="CCR4-NOT TRANSCRIPTIONAL COMPLEX SUBUNIT CAF120-RELATED"/>
    <property type="match status" value="1"/>
</dbReference>
<dbReference type="Proteomes" id="UP000631114">
    <property type="component" value="Unassembled WGS sequence"/>
</dbReference>
<comment type="caution">
    <text evidence="2">The sequence shown here is derived from an EMBL/GenBank/DDBJ whole genome shotgun (WGS) entry which is preliminary data.</text>
</comment>
<dbReference type="InterPro" id="IPR052751">
    <property type="entry name" value="Plant_MAPKKK"/>
</dbReference>
<name>A0A835M9T7_9MAGN</name>
<dbReference type="InterPro" id="IPR011009">
    <property type="entry name" value="Kinase-like_dom_sf"/>
</dbReference>
<dbReference type="Gene3D" id="1.10.510.10">
    <property type="entry name" value="Transferase(Phosphotransferase) domain 1"/>
    <property type="match status" value="1"/>
</dbReference>
<organism evidence="2 3">
    <name type="scientific">Coptis chinensis</name>
    <dbReference type="NCBI Taxonomy" id="261450"/>
    <lineage>
        <taxon>Eukaryota</taxon>
        <taxon>Viridiplantae</taxon>
        <taxon>Streptophyta</taxon>
        <taxon>Embryophyta</taxon>
        <taxon>Tracheophyta</taxon>
        <taxon>Spermatophyta</taxon>
        <taxon>Magnoliopsida</taxon>
        <taxon>Ranunculales</taxon>
        <taxon>Ranunculaceae</taxon>
        <taxon>Coptidoideae</taxon>
        <taxon>Coptis</taxon>
    </lineage>
</organism>
<dbReference type="AlphaFoldDB" id="A0A835M9T7"/>
<dbReference type="OrthoDB" id="1935550at2759"/>
<sequence>MAPESIIRNEYKPHSDIWALGIVVLEMLTGQEAWSFEVDDDSVDFLLSRIGYNEELPSMPSNLSSEARDFVKRCLVKNTSIRWNIDELLSHPFLAADNKNKKTNGMQNEGLFCLQGPFSSLSGGYPNFTSAIARLLINI</sequence>
<accession>A0A835M9T7</accession>
<evidence type="ECO:0000259" key="1">
    <source>
        <dbReference type="PROSITE" id="PS50011"/>
    </source>
</evidence>
<dbReference type="Pfam" id="PF00069">
    <property type="entry name" value="Pkinase"/>
    <property type="match status" value="1"/>
</dbReference>
<protein>
    <recommendedName>
        <fullName evidence="1">Protein kinase domain-containing protein</fullName>
    </recommendedName>
</protein>
<keyword evidence="3" id="KW-1185">Reference proteome</keyword>
<dbReference type="GO" id="GO:0004672">
    <property type="term" value="F:protein kinase activity"/>
    <property type="evidence" value="ECO:0007669"/>
    <property type="project" value="InterPro"/>
</dbReference>
<gene>
    <name evidence="2" type="ORF">IFM89_015432</name>
</gene>
<dbReference type="EMBL" id="JADFTS010000001">
    <property type="protein sequence ID" value="KAF9624878.1"/>
    <property type="molecule type" value="Genomic_DNA"/>
</dbReference>
<dbReference type="InterPro" id="IPR000719">
    <property type="entry name" value="Prot_kinase_dom"/>
</dbReference>
<feature type="domain" description="Protein kinase" evidence="1">
    <location>
        <begin position="1"/>
        <end position="94"/>
    </location>
</feature>
<dbReference type="SUPFAM" id="SSF56112">
    <property type="entry name" value="Protein kinase-like (PK-like)"/>
    <property type="match status" value="1"/>
</dbReference>
<reference evidence="2 3" key="1">
    <citation type="submission" date="2020-10" db="EMBL/GenBank/DDBJ databases">
        <title>The Coptis chinensis genome and diversification of protoberbering-type alkaloids.</title>
        <authorList>
            <person name="Wang B."/>
            <person name="Shu S."/>
            <person name="Song C."/>
            <person name="Liu Y."/>
        </authorList>
    </citation>
    <scope>NUCLEOTIDE SEQUENCE [LARGE SCALE GENOMIC DNA]</scope>
    <source>
        <strain evidence="2">HL-2020</strain>
        <tissue evidence="2">Leaf</tissue>
    </source>
</reference>
<dbReference type="PANTHER" id="PTHR48011:SF56">
    <property type="entry name" value="PROTEIN KINASE DOMAIN-CONTAINING PROTEIN"/>
    <property type="match status" value="1"/>
</dbReference>
<proteinExistence type="predicted"/>
<dbReference type="GO" id="GO:0005524">
    <property type="term" value="F:ATP binding"/>
    <property type="evidence" value="ECO:0007669"/>
    <property type="project" value="InterPro"/>
</dbReference>
<evidence type="ECO:0000313" key="3">
    <source>
        <dbReference type="Proteomes" id="UP000631114"/>
    </source>
</evidence>
<dbReference type="PROSITE" id="PS50011">
    <property type="entry name" value="PROTEIN_KINASE_DOM"/>
    <property type="match status" value="1"/>
</dbReference>